<comment type="subcellular location">
    <subcellularLocation>
        <location evidence="1">Membrane</location>
        <topology evidence="1">Multi-pass membrane protein</topology>
    </subcellularLocation>
</comment>
<dbReference type="RefSeq" id="XP_005832038.1">
    <property type="nucleotide sequence ID" value="XM_005831981.1"/>
</dbReference>
<dbReference type="KEGG" id="gtt:GUITHDRAFT_163413"/>
<dbReference type="InterPro" id="IPR013122">
    <property type="entry name" value="PKD1_2_channel"/>
</dbReference>
<comment type="similarity">
    <text evidence="2">Belongs to the polycystin family.</text>
</comment>
<reference evidence="12" key="2">
    <citation type="submission" date="2012-11" db="EMBL/GenBank/DDBJ databases">
        <authorList>
            <person name="Kuo A."/>
            <person name="Curtis B.A."/>
            <person name="Tanifuji G."/>
            <person name="Burki F."/>
            <person name="Gruber A."/>
            <person name="Irimia M."/>
            <person name="Maruyama S."/>
            <person name="Arias M.C."/>
            <person name="Ball S.G."/>
            <person name="Gile G.H."/>
            <person name="Hirakawa Y."/>
            <person name="Hopkins J.F."/>
            <person name="Rensing S.A."/>
            <person name="Schmutz J."/>
            <person name="Symeonidi A."/>
            <person name="Elias M."/>
            <person name="Eveleigh R.J."/>
            <person name="Herman E.K."/>
            <person name="Klute M.J."/>
            <person name="Nakayama T."/>
            <person name="Obornik M."/>
            <person name="Reyes-Prieto A."/>
            <person name="Armbrust E.V."/>
            <person name="Aves S.J."/>
            <person name="Beiko R.G."/>
            <person name="Coutinho P."/>
            <person name="Dacks J.B."/>
            <person name="Durnford D.G."/>
            <person name="Fast N.M."/>
            <person name="Green B.R."/>
            <person name="Grisdale C."/>
            <person name="Hempe F."/>
            <person name="Henrissat B."/>
            <person name="Hoppner M.P."/>
            <person name="Ishida K.-I."/>
            <person name="Kim E."/>
            <person name="Koreny L."/>
            <person name="Kroth P.G."/>
            <person name="Liu Y."/>
            <person name="Malik S.-B."/>
            <person name="Maier U.G."/>
            <person name="McRose D."/>
            <person name="Mock T."/>
            <person name="Neilson J.A."/>
            <person name="Onodera N.T."/>
            <person name="Poole A.M."/>
            <person name="Pritham E.J."/>
            <person name="Richards T.A."/>
            <person name="Rocap G."/>
            <person name="Roy S.W."/>
            <person name="Sarai C."/>
            <person name="Schaack S."/>
            <person name="Shirato S."/>
            <person name="Slamovits C.H."/>
            <person name="Spencer D.F."/>
            <person name="Suzuki S."/>
            <person name="Worden A.Z."/>
            <person name="Zauner S."/>
            <person name="Barry K."/>
            <person name="Bell C."/>
            <person name="Bharti A.K."/>
            <person name="Crow J.A."/>
            <person name="Grimwood J."/>
            <person name="Kramer R."/>
            <person name="Lindquist E."/>
            <person name="Lucas S."/>
            <person name="Salamov A."/>
            <person name="McFadden G.I."/>
            <person name="Lane C.E."/>
            <person name="Keeling P.J."/>
            <person name="Gray M.W."/>
            <person name="Grigoriev I.V."/>
            <person name="Archibald J.M."/>
        </authorList>
    </citation>
    <scope>NUCLEOTIDE SEQUENCE</scope>
    <source>
        <strain evidence="12">CCMP2712</strain>
    </source>
</reference>
<organism evidence="10">
    <name type="scientific">Guillardia theta (strain CCMP2712)</name>
    <name type="common">Cryptophyte</name>
    <dbReference type="NCBI Taxonomy" id="905079"/>
    <lineage>
        <taxon>Eukaryota</taxon>
        <taxon>Cryptophyceae</taxon>
        <taxon>Pyrenomonadales</taxon>
        <taxon>Geminigeraceae</taxon>
        <taxon>Guillardia</taxon>
    </lineage>
</organism>
<accession>L1J923</accession>
<evidence type="ECO:0000313" key="10">
    <source>
        <dbReference type="EMBL" id="EKX45058.1"/>
    </source>
</evidence>
<feature type="transmembrane region" description="Helical" evidence="7">
    <location>
        <begin position="510"/>
        <end position="530"/>
    </location>
</feature>
<dbReference type="EMBL" id="JH993001">
    <property type="protein sequence ID" value="EKX45058.1"/>
    <property type="molecule type" value="Genomic_DNA"/>
</dbReference>
<dbReference type="OMA" id="EYSNITH"/>
<feature type="region of interest" description="Disordered" evidence="6">
    <location>
        <begin position="1"/>
        <end position="60"/>
    </location>
</feature>
<feature type="transmembrane region" description="Helical" evidence="7">
    <location>
        <begin position="474"/>
        <end position="498"/>
    </location>
</feature>
<dbReference type="PANTHER" id="PTHR10877:SF183">
    <property type="entry name" value="AT14535P-RELATED"/>
    <property type="match status" value="1"/>
</dbReference>
<dbReference type="AlphaFoldDB" id="L1J923"/>
<feature type="transmembrane region" description="Helical" evidence="7">
    <location>
        <begin position="561"/>
        <end position="581"/>
    </location>
</feature>
<evidence type="ECO:0000256" key="3">
    <source>
        <dbReference type="ARBA" id="ARBA00022692"/>
    </source>
</evidence>
<dbReference type="Gene3D" id="1.10.287.70">
    <property type="match status" value="1"/>
</dbReference>
<proteinExistence type="inferred from homology"/>
<dbReference type="HOGENOM" id="CLU_328311_0_0_1"/>
<evidence type="ECO:0000256" key="4">
    <source>
        <dbReference type="ARBA" id="ARBA00022989"/>
    </source>
</evidence>
<feature type="transmembrane region" description="Helical" evidence="7">
    <location>
        <begin position="663"/>
        <end position="686"/>
    </location>
</feature>
<dbReference type="GeneID" id="17301766"/>
<keyword evidence="4 7" id="KW-1133">Transmembrane helix</keyword>
<dbReference type="GO" id="GO:0016020">
    <property type="term" value="C:membrane"/>
    <property type="evidence" value="ECO:0007669"/>
    <property type="project" value="UniProtKB-SubCell"/>
</dbReference>
<feature type="domain" description="Polycystin" evidence="9">
    <location>
        <begin position="298"/>
        <end position="463"/>
    </location>
</feature>
<dbReference type="EnsemblProtists" id="EKX45058">
    <property type="protein sequence ID" value="EKX45058"/>
    <property type="gene ID" value="GUITHDRAFT_163413"/>
</dbReference>
<dbReference type="Pfam" id="PF20519">
    <property type="entry name" value="Polycystin_dom"/>
    <property type="match status" value="1"/>
</dbReference>
<gene>
    <name evidence="10" type="ORF">GUITHDRAFT_163413</name>
</gene>
<dbReference type="OrthoDB" id="444119at2759"/>
<keyword evidence="5 7" id="KW-0472">Membrane</keyword>
<name>L1J923_GUITC</name>
<evidence type="ECO:0000256" key="7">
    <source>
        <dbReference type="SAM" id="Phobius"/>
    </source>
</evidence>
<evidence type="ECO:0000259" key="8">
    <source>
        <dbReference type="Pfam" id="PF08016"/>
    </source>
</evidence>
<dbReference type="InterPro" id="IPR046791">
    <property type="entry name" value="Polycystin_dom"/>
</dbReference>
<dbReference type="Proteomes" id="UP000011087">
    <property type="component" value="Unassembled WGS sequence"/>
</dbReference>
<reference evidence="10 12" key="1">
    <citation type="journal article" date="2012" name="Nature">
        <title>Algal genomes reveal evolutionary mosaicism and the fate of nucleomorphs.</title>
        <authorList>
            <consortium name="DOE Joint Genome Institute"/>
            <person name="Curtis B.A."/>
            <person name="Tanifuji G."/>
            <person name="Burki F."/>
            <person name="Gruber A."/>
            <person name="Irimia M."/>
            <person name="Maruyama S."/>
            <person name="Arias M.C."/>
            <person name="Ball S.G."/>
            <person name="Gile G.H."/>
            <person name="Hirakawa Y."/>
            <person name="Hopkins J.F."/>
            <person name="Kuo A."/>
            <person name="Rensing S.A."/>
            <person name="Schmutz J."/>
            <person name="Symeonidi A."/>
            <person name="Elias M."/>
            <person name="Eveleigh R.J."/>
            <person name="Herman E.K."/>
            <person name="Klute M.J."/>
            <person name="Nakayama T."/>
            <person name="Obornik M."/>
            <person name="Reyes-Prieto A."/>
            <person name="Armbrust E.V."/>
            <person name="Aves S.J."/>
            <person name="Beiko R.G."/>
            <person name="Coutinho P."/>
            <person name="Dacks J.B."/>
            <person name="Durnford D.G."/>
            <person name="Fast N.M."/>
            <person name="Green B.R."/>
            <person name="Grisdale C.J."/>
            <person name="Hempel F."/>
            <person name="Henrissat B."/>
            <person name="Hoppner M.P."/>
            <person name="Ishida K."/>
            <person name="Kim E."/>
            <person name="Koreny L."/>
            <person name="Kroth P.G."/>
            <person name="Liu Y."/>
            <person name="Malik S.B."/>
            <person name="Maier U.G."/>
            <person name="McRose D."/>
            <person name="Mock T."/>
            <person name="Neilson J.A."/>
            <person name="Onodera N.T."/>
            <person name="Poole A.M."/>
            <person name="Pritham E.J."/>
            <person name="Richards T.A."/>
            <person name="Rocap G."/>
            <person name="Roy S.W."/>
            <person name="Sarai C."/>
            <person name="Schaack S."/>
            <person name="Shirato S."/>
            <person name="Slamovits C.H."/>
            <person name="Spencer D.F."/>
            <person name="Suzuki S."/>
            <person name="Worden A.Z."/>
            <person name="Zauner S."/>
            <person name="Barry K."/>
            <person name="Bell C."/>
            <person name="Bharti A.K."/>
            <person name="Crow J.A."/>
            <person name="Grimwood J."/>
            <person name="Kramer R."/>
            <person name="Lindquist E."/>
            <person name="Lucas S."/>
            <person name="Salamov A."/>
            <person name="McFadden G.I."/>
            <person name="Lane C.E."/>
            <person name="Keeling P.J."/>
            <person name="Gray M.W."/>
            <person name="Grigoriev I.V."/>
            <person name="Archibald J.M."/>
        </authorList>
    </citation>
    <scope>NUCLEOTIDE SEQUENCE</scope>
    <source>
        <strain evidence="10 12">CCMP2712</strain>
    </source>
</reference>
<dbReference type="InterPro" id="IPR051223">
    <property type="entry name" value="Polycystin"/>
</dbReference>
<dbReference type="PANTHER" id="PTHR10877">
    <property type="entry name" value="POLYCYSTIN FAMILY MEMBER"/>
    <property type="match status" value="1"/>
</dbReference>
<feature type="domain" description="Polycystin cation channel PKD1/PKD2" evidence="8">
    <location>
        <begin position="469"/>
        <end position="692"/>
    </location>
</feature>
<dbReference type="Pfam" id="PF08016">
    <property type="entry name" value="PKD_channel"/>
    <property type="match status" value="1"/>
</dbReference>
<evidence type="ECO:0000256" key="6">
    <source>
        <dbReference type="SAM" id="MobiDB-lite"/>
    </source>
</evidence>
<dbReference type="eggNOG" id="KOG3599">
    <property type="taxonomic scope" value="Eukaryota"/>
</dbReference>
<keyword evidence="12" id="KW-1185">Reference proteome</keyword>
<evidence type="ECO:0000259" key="9">
    <source>
        <dbReference type="Pfam" id="PF20519"/>
    </source>
</evidence>
<protein>
    <submittedName>
        <fullName evidence="10 11">Uncharacterized protein</fullName>
    </submittedName>
</protein>
<evidence type="ECO:0000256" key="5">
    <source>
        <dbReference type="ARBA" id="ARBA00023136"/>
    </source>
</evidence>
<evidence type="ECO:0000256" key="1">
    <source>
        <dbReference type="ARBA" id="ARBA00004141"/>
    </source>
</evidence>
<reference evidence="11" key="3">
    <citation type="submission" date="2016-03" db="UniProtKB">
        <authorList>
            <consortium name="EnsemblProtists"/>
        </authorList>
    </citation>
    <scope>IDENTIFICATION</scope>
</reference>
<evidence type="ECO:0000256" key="2">
    <source>
        <dbReference type="ARBA" id="ARBA00007200"/>
    </source>
</evidence>
<sequence length="876" mass="98996">MQGLKEEATMVPGEVPPDLSNEEAEIETLSLRDAPALEGDDYLDTGRRSEGGPPPLVESASQNDFLKVDRNGVLTAQSRRRTSNGSQKLDILINDEVASKGFGEAKDIDVEYLPGQDKNARPYSVPGSAWSESRLDLDARKDPQAEEFQQMKIAVEQILEFKVRQRKEAQGAFKWDMISLAVYLIFLIIFSVYFIYVYGDTQTRIIYDTKSAVENIVANSGGYGVPATYSLSSMAYINDIYTYLSNVIVPVISLTNLTKLDPRCEPDGRSKNQICLTPSSPLYQESLCCLTIQPNPSVFVTGGNVLMNYFRIRQLRVRQTTNSNLGVKIAMYPSFDVDTQETHDGGGTLPTEDPTGLRIDWPSGKSWYRYTPCYTDCYVEDSKATLLNVYTSGGYVAWLNGTTEDMLAEVQDLKKYEFIDESTRALFMDFAVFFPARNLFSVTTVLIELTAAGGFYSSYVIRVSDLRQSMSQLWIIWELCIYGYALGVLMIIDIVKLFRRGIAFFRDGWNYLSMVKYSFFVWGLFIRVTLDSKISRIGDMVPQGDMANNFPWLSVMYQEDFYNLLFGASALLSWIGLLNYVEAISPGTRELTGTLAGSASHLKTFVVLLFIFYVGYSKAFTLAYGSQLKDFSSIQYSMISLFQIIIGQSDYQSLANVHRTVTPILFISFVIFLLFIMLNMFLAVVMKTYDQVHESLADKSKNFVTGTSLMRQKAREFWKTLTVKSVDELLSMDEKKDSGRFGIYDVRSVFDRENLTKREFQLLFRGDEKALDRMGVKTVEELLSFADVSGDPKLSVNEVREHREKIKNMERNEVKTLEGADLEGLKQQIAESMLQALQAHAEELKIFVENQLSQVTLLLSGSQVQQIPPPPPEDQD</sequence>
<evidence type="ECO:0000313" key="11">
    <source>
        <dbReference type="EnsemblProtists" id="EKX45058"/>
    </source>
</evidence>
<feature type="transmembrane region" description="Helical" evidence="7">
    <location>
        <begin position="180"/>
        <end position="199"/>
    </location>
</feature>
<keyword evidence="3 7" id="KW-0812">Transmembrane</keyword>
<evidence type="ECO:0000313" key="12">
    <source>
        <dbReference type="Proteomes" id="UP000011087"/>
    </source>
</evidence>
<dbReference type="PaxDb" id="55529-EKX45058"/>